<evidence type="ECO:0000313" key="16">
    <source>
        <dbReference type="Proteomes" id="UP001205601"/>
    </source>
</evidence>
<keyword evidence="3" id="KW-0536">Nodulation</keyword>
<dbReference type="InterPro" id="IPR014031">
    <property type="entry name" value="Ketoacyl_synth_C"/>
</dbReference>
<dbReference type="SMART" id="SM00825">
    <property type="entry name" value="PKS_KS"/>
    <property type="match status" value="1"/>
</dbReference>
<dbReference type="Proteomes" id="UP001205601">
    <property type="component" value="Unassembled WGS sequence"/>
</dbReference>
<accession>A0ABT2NIY9</accession>
<keyword evidence="6 13" id="KW-0808">Transferase</keyword>
<evidence type="ECO:0000256" key="13">
    <source>
        <dbReference type="RuleBase" id="RU003694"/>
    </source>
</evidence>
<dbReference type="PROSITE" id="PS52004">
    <property type="entry name" value="KS3_2"/>
    <property type="match status" value="1"/>
</dbReference>
<evidence type="ECO:0000256" key="9">
    <source>
        <dbReference type="ARBA" id="ARBA00023136"/>
    </source>
</evidence>
<comment type="similarity">
    <text evidence="2 13">Belongs to the thiolase-like superfamily. Beta-ketoacyl-ACP synthases family.</text>
</comment>
<keyword evidence="4" id="KW-1003">Cell membrane</keyword>
<dbReference type="PANTHER" id="PTHR11712:SF352">
    <property type="entry name" value="3-OXOACYL-[ACYL-CARRIER-PROTEIN] SYNTHASE"/>
    <property type="match status" value="1"/>
</dbReference>
<protein>
    <recommendedName>
        <fullName evidence="11">Nodulation protein E</fullName>
    </recommendedName>
    <alternativeName>
        <fullName evidence="12">Host-specificity of nodulation protein B</fullName>
    </alternativeName>
</protein>
<dbReference type="Pfam" id="PF02801">
    <property type="entry name" value="Ketoacyl-synt_C"/>
    <property type="match status" value="1"/>
</dbReference>
<comment type="subcellular location">
    <subcellularLocation>
        <location evidence="1">Cell inner membrane</location>
    </subcellularLocation>
</comment>
<keyword evidence="5" id="KW-0997">Cell inner membrane</keyword>
<evidence type="ECO:0000256" key="3">
    <source>
        <dbReference type="ARBA" id="ARBA00022458"/>
    </source>
</evidence>
<keyword evidence="16" id="KW-1185">Reference proteome</keyword>
<proteinExistence type="inferred from homology"/>
<dbReference type="InterPro" id="IPR000794">
    <property type="entry name" value="Beta-ketoacyl_synthase"/>
</dbReference>
<evidence type="ECO:0000256" key="7">
    <source>
        <dbReference type="ARBA" id="ARBA00022692"/>
    </source>
</evidence>
<sequence>MKRVVITGAGTVNALGLTVPDTIAALAEGRCAIGPLDLPGAGRLSVRIGAAVTGFDPAPHLSPRQISLCDRFAQFALVAAAEAVQAAGPGALGPGAGVILGTAGGGLASSEAAYHAVFAEGAARVHPFTVPRLMASAATSHLTMAFGLKGPAFTVSTACAASNHAIGLAFQTIRAGAAPAMLAGGSEAMLTFGGIKAWEGLRVLSETGCRPFCASRDGMVMGEGAAVFVLEERDRALARGAPILAEIAGFGMTADAGDIVAPDPEGAAAAMRAALGDAGLAPSEIGYINAHGTGTPLNDRSECAAIRAVFGTDAGRVPVSSTKSLHGHLIGAAGAVELLAVLLALGQGVIAPTAGVRSLDPDCALDVVCGQARRAQVGAALSNAFAFGGLNAVLALRAA</sequence>
<dbReference type="Gene3D" id="3.40.47.10">
    <property type="match status" value="1"/>
</dbReference>
<dbReference type="PROSITE" id="PS00606">
    <property type="entry name" value="KS3_1"/>
    <property type="match status" value="1"/>
</dbReference>
<dbReference type="InterPro" id="IPR020841">
    <property type="entry name" value="PKS_Beta-ketoAc_synthase_dom"/>
</dbReference>
<keyword evidence="9" id="KW-0472">Membrane</keyword>
<dbReference type="RefSeq" id="WP_261494293.1">
    <property type="nucleotide sequence ID" value="NZ_JAOCQF010000001.1"/>
</dbReference>
<dbReference type="InterPro" id="IPR016039">
    <property type="entry name" value="Thiolase-like"/>
</dbReference>
<evidence type="ECO:0000259" key="14">
    <source>
        <dbReference type="PROSITE" id="PS52004"/>
    </source>
</evidence>
<evidence type="ECO:0000256" key="5">
    <source>
        <dbReference type="ARBA" id="ARBA00022519"/>
    </source>
</evidence>
<dbReference type="InterPro" id="IPR014030">
    <property type="entry name" value="Ketoacyl_synth_N"/>
</dbReference>
<dbReference type="SUPFAM" id="SSF53901">
    <property type="entry name" value="Thiolase-like"/>
    <property type="match status" value="2"/>
</dbReference>
<organism evidence="15 16">
    <name type="scientific">Albidovulum sediminis</name>
    <dbReference type="NCBI Taxonomy" id="3066345"/>
    <lineage>
        <taxon>Bacteria</taxon>
        <taxon>Pseudomonadati</taxon>
        <taxon>Pseudomonadota</taxon>
        <taxon>Alphaproteobacteria</taxon>
        <taxon>Rhodobacterales</taxon>
        <taxon>Paracoccaceae</taxon>
        <taxon>Albidovulum</taxon>
    </lineage>
</organism>
<dbReference type="Pfam" id="PF00109">
    <property type="entry name" value="ketoacyl-synt"/>
    <property type="match status" value="1"/>
</dbReference>
<gene>
    <name evidence="15" type="ORF">N5I32_05000</name>
</gene>
<evidence type="ECO:0000256" key="12">
    <source>
        <dbReference type="ARBA" id="ARBA00041756"/>
    </source>
</evidence>
<evidence type="ECO:0000256" key="2">
    <source>
        <dbReference type="ARBA" id="ARBA00008467"/>
    </source>
</evidence>
<evidence type="ECO:0000256" key="11">
    <source>
        <dbReference type="ARBA" id="ARBA00039445"/>
    </source>
</evidence>
<dbReference type="InterPro" id="IPR018201">
    <property type="entry name" value="Ketoacyl_synth_AS"/>
</dbReference>
<comment type="function">
    <text evidence="10">Proposed to synthesize NOD factor fatty acyl chain. Involved in the synthesis of a highly unsaturated fatty acid moiety, which forms part of a lipo-oligosaccharide that is responsible for host specificity.</text>
</comment>
<dbReference type="PANTHER" id="PTHR11712">
    <property type="entry name" value="POLYKETIDE SYNTHASE-RELATED"/>
    <property type="match status" value="1"/>
</dbReference>
<dbReference type="CDD" id="cd00834">
    <property type="entry name" value="KAS_I_II"/>
    <property type="match status" value="1"/>
</dbReference>
<evidence type="ECO:0000256" key="4">
    <source>
        <dbReference type="ARBA" id="ARBA00022475"/>
    </source>
</evidence>
<reference evidence="16" key="1">
    <citation type="submission" date="2023-07" db="EMBL/GenBank/DDBJ databases">
        <title>Defluviimonas sediminis sp. nov., isolated from mangrove sediment.</title>
        <authorList>
            <person name="Liu L."/>
            <person name="Li J."/>
            <person name="Huang Y."/>
            <person name="Pan J."/>
            <person name="Li M."/>
        </authorList>
    </citation>
    <scope>NUCLEOTIDE SEQUENCE [LARGE SCALE GENOMIC DNA]</scope>
    <source>
        <strain evidence="16">FT324</strain>
    </source>
</reference>
<evidence type="ECO:0000256" key="6">
    <source>
        <dbReference type="ARBA" id="ARBA00022679"/>
    </source>
</evidence>
<evidence type="ECO:0000256" key="8">
    <source>
        <dbReference type="ARBA" id="ARBA00022989"/>
    </source>
</evidence>
<keyword evidence="8" id="KW-1133">Transmembrane helix</keyword>
<dbReference type="EMBL" id="JAOCQF010000001">
    <property type="protein sequence ID" value="MCT8328872.1"/>
    <property type="molecule type" value="Genomic_DNA"/>
</dbReference>
<evidence type="ECO:0000256" key="1">
    <source>
        <dbReference type="ARBA" id="ARBA00004533"/>
    </source>
</evidence>
<feature type="domain" description="Ketosynthase family 3 (KS3)" evidence="14">
    <location>
        <begin position="1"/>
        <end position="398"/>
    </location>
</feature>
<evidence type="ECO:0000313" key="15">
    <source>
        <dbReference type="EMBL" id="MCT8328872.1"/>
    </source>
</evidence>
<name>A0ABT2NIY9_9RHOB</name>
<comment type="caution">
    <text evidence="15">The sequence shown here is derived from an EMBL/GenBank/DDBJ whole genome shotgun (WGS) entry which is preliminary data.</text>
</comment>
<evidence type="ECO:0000256" key="10">
    <source>
        <dbReference type="ARBA" id="ARBA00037576"/>
    </source>
</evidence>
<keyword evidence="7" id="KW-0812">Transmembrane</keyword>